<evidence type="ECO:0000313" key="2">
    <source>
        <dbReference type="Proteomes" id="UP001489719"/>
    </source>
</evidence>
<gene>
    <name evidence="1" type="ORF">V1517DRAFT_309352</name>
</gene>
<reference evidence="2" key="1">
    <citation type="journal article" date="2024" name="Front. Bioeng. Biotechnol.">
        <title>Genome-scale model development and genomic sequencing of the oleaginous clade Lipomyces.</title>
        <authorList>
            <person name="Czajka J.J."/>
            <person name="Han Y."/>
            <person name="Kim J."/>
            <person name="Mondo S.J."/>
            <person name="Hofstad B.A."/>
            <person name="Robles A."/>
            <person name="Haridas S."/>
            <person name="Riley R."/>
            <person name="LaButti K."/>
            <person name="Pangilinan J."/>
            <person name="Andreopoulos W."/>
            <person name="Lipzen A."/>
            <person name="Yan J."/>
            <person name="Wang M."/>
            <person name="Ng V."/>
            <person name="Grigoriev I.V."/>
            <person name="Spatafora J.W."/>
            <person name="Magnuson J.K."/>
            <person name="Baker S.E."/>
            <person name="Pomraning K.R."/>
        </authorList>
    </citation>
    <scope>NUCLEOTIDE SEQUENCE [LARGE SCALE GENOMIC DNA]</scope>
    <source>
        <strain evidence="2">CBS 10300</strain>
    </source>
</reference>
<proteinExistence type="predicted"/>
<protein>
    <submittedName>
        <fullName evidence="1">Uncharacterized protein</fullName>
    </submittedName>
</protein>
<dbReference type="Proteomes" id="UP001489719">
    <property type="component" value="Unassembled WGS sequence"/>
</dbReference>
<organism evidence="1 2">
    <name type="scientific">Lipomyces orientalis</name>
    <dbReference type="NCBI Taxonomy" id="1233043"/>
    <lineage>
        <taxon>Eukaryota</taxon>
        <taxon>Fungi</taxon>
        <taxon>Dikarya</taxon>
        <taxon>Ascomycota</taxon>
        <taxon>Saccharomycotina</taxon>
        <taxon>Lipomycetes</taxon>
        <taxon>Lipomycetales</taxon>
        <taxon>Lipomycetaceae</taxon>
        <taxon>Lipomyces</taxon>
    </lineage>
</organism>
<accession>A0ACC3TIE8</accession>
<sequence>MVSLRPMRSSWILHSKGPSYPTWSPGPQMLIRRHIRIAPQYLLDDYNPRYLMLTPKQIECKIVEAEKYLRNCTLCPHNCGVDRYVSTGYCALGAQRVPVSTISPHFGEESCITGLNGSGSIFFASCNLRCVFCQNYEISHVRDAGEMLTAEEVGQWMVKLQKMGQCHNINLVTPEHVVPIVVKAIAKAKDLGLRIPIVYNTSSFDSIESLKLMDGLVDIYLADFKLWSPDSAKRLLKSERYPEAARHALIEMTRQVGVLKFTGDGLAKQGVLIRHLIMPNYLDESRQIMKYIADEVDRDSYVNIMSQYFPSGYVGRKSARGSGLRYEELNRQVTDAEIADVMSAARKAGLWRFDRAELHAGYA</sequence>
<dbReference type="EMBL" id="MU970111">
    <property type="protein sequence ID" value="KAK9320942.1"/>
    <property type="molecule type" value="Genomic_DNA"/>
</dbReference>
<comment type="caution">
    <text evidence="1">The sequence shown here is derived from an EMBL/GenBank/DDBJ whole genome shotgun (WGS) entry which is preliminary data.</text>
</comment>
<name>A0ACC3TIE8_9ASCO</name>
<evidence type="ECO:0000313" key="1">
    <source>
        <dbReference type="EMBL" id="KAK9320942.1"/>
    </source>
</evidence>
<keyword evidence="2" id="KW-1185">Reference proteome</keyword>